<keyword evidence="8" id="KW-1185">Reference proteome</keyword>
<dbReference type="Proteomes" id="UP000003806">
    <property type="component" value="Chromosome"/>
</dbReference>
<comment type="subcellular location">
    <subcellularLocation>
        <location evidence="1">Cell envelope</location>
    </subcellularLocation>
</comment>
<organism evidence="7 8">
    <name type="scientific">Jonquetella anthropi DSM 22815</name>
    <dbReference type="NCBI Taxonomy" id="885272"/>
    <lineage>
        <taxon>Bacteria</taxon>
        <taxon>Thermotogati</taxon>
        <taxon>Synergistota</taxon>
        <taxon>Synergistia</taxon>
        <taxon>Synergistales</taxon>
        <taxon>Dethiosulfovibrionaceae</taxon>
        <taxon>Jonquetella</taxon>
    </lineage>
</organism>
<dbReference type="CDD" id="cd00999">
    <property type="entry name" value="PBP2_ArtJ"/>
    <property type="match status" value="1"/>
</dbReference>
<sequence length="240" mass="25941">MKKLICTAALLAALAGGAFAAPVLKVGTESTYPPYEFIGPSGKLEGFDVELAEAVAAKLGMEVQWQDMAFDALIPALLTKKIDMIAAGMSATEERAKRVAFSIPYEESVSAFITRPDGPKSIEELKGKIVTVQLGTIQDTFADSMEGVTVKKFQKYDDCVREVVLGRADASLMDVPVAKDYVKSEQFGGKIALFEQKISTGDKALAMSKDAPELKEKVDAALKAMEADGFLQALKDKWFK</sequence>
<dbReference type="PANTHER" id="PTHR35936:SF17">
    <property type="entry name" value="ARGININE-BINDING EXTRACELLULAR PROTEIN ARTP"/>
    <property type="match status" value="1"/>
</dbReference>
<dbReference type="GO" id="GO:0030313">
    <property type="term" value="C:cell envelope"/>
    <property type="evidence" value="ECO:0007669"/>
    <property type="project" value="UniProtKB-SubCell"/>
</dbReference>
<evidence type="ECO:0000313" key="7">
    <source>
        <dbReference type="EMBL" id="EHM13884.1"/>
    </source>
</evidence>
<dbReference type="InterPro" id="IPR037297">
    <property type="entry name" value="ArtJ_PBP2"/>
</dbReference>
<protein>
    <submittedName>
        <fullName evidence="7">Periplasmic component of amino acid ABC-type transporter/signal transduction system</fullName>
    </submittedName>
</protein>
<dbReference type="InterPro" id="IPR018313">
    <property type="entry name" value="SBP_3_CS"/>
</dbReference>
<dbReference type="SUPFAM" id="SSF53850">
    <property type="entry name" value="Periplasmic binding protein-like II"/>
    <property type="match status" value="1"/>
</dbReference>
<dbReference type="Pfam" id="PF00497">
    <property type="entry name" value="SBP_bac_3"/>
    <property type="match status" value="1"/>
</dbReference>
<evidence type="ECO:0000313" key="8">
    <source>
        <dbReference type="Proteomes" id="UP000003806"/>
    </source>
</evidence>
<accession>H0UJB7</accession>
<evidence type="ECO:0000256" key="2">
    <source>
        <dbReference type="ARBA" id="ARBA00010333"/>
    </source>
</evidence>
<evidence type="ECO:0000256" key="1">
    <source>
        <dbReference type="ARBA" id="ARBA00004196"/>
    </source>
</evidence>
<feature type="chain" id="PRO_5005350162" evidence="5">
    <location>
        <begin position="21"/>
        <end position="240"/>
    </location>
</feature>
<evidence type="ECO:0000256" key="3">
    <source>
        <dbReference type="ARBA" id="ARBA00022729"/>
    </source>
</evidence>
<comment type="similarity">
    <text evidence="2 4">Belongs to the bacterial solute-binding protein 3 family.</text>
</comment>
<feature type="domain" description="Solute-binding protein family 3/N-terminal" evidence="6">
    <location>
        <begin position="23"/>
        <end position="240"/>
    </location>
</feature>
<feature type="signal peptide" evidence="5">
    <location>
        <begin position="1"/>
        <end position="20"/>
    </location>
</feature>
<dbReference type="OrthoDB" id="9774451at2"/>
<dbReference type="PANTHER" id="PTHR35936">
    <property type="entry name" value="MEMBRANE-BOUND LYTIC MUREIN TRANSGLYCOSYLASE F"/>
    <property type="match status" value="1"/>
</dbReference>
<gene>
    <name evidence="7" type="ORF">JonanDRAFT_1522</name>
</gene>
<evidence type="ECO:0000256" key="4">
    <source>
        <dbReference type="RuleBase" id="RU003744"/>
    </source>
</evidence>
<dbReference type="InterPro" id="IPR001638">
    <property type="entry name" value="Solute-binding_3/MltF_N"/>
</dbReference>
<dbReference type="AlphaFoldDB" id="H0UJB7"/>
<dbReference type="SMART" id="SM00062">
    <property type="entry name" value="PBPb"/>
    <property type="match status" value="1"/>
</dbReference>
<dbReference type="EMBL" id="CM001376">
    <property type="protein sequence ID" value="EHM13884.1"/>
    <property type="molecule type" value="Genomic_DNA"/>
</dbReference>
<dbReference type="PROSITE" id="PS01039">
    <property type="entry name" value="SBP_BACTERIAL_3"/>
    <property type="match status" value="1"/>
</dbReference>
<evidence type="ECO:0000259" key="6">
    <source>
        <dbReference type="SMART" id="SM00062"/>
    </source>
</evidence>
<name>H0UJB7_9BACT</name>
<proteinExistence type="inferred from homology"/>
<dbReference type="STRING" id="885272.JonanDRAFT_1522"/>
<dbReference type="eggNOG" id="COG0834">
    <property type="taxonomic scope" value="Bacteria"/>
</dbReference>
<keyword evidence="3 5" id="KW-0732">Signal</keyword>
<evidence type="ECO:0000256" key="5">
    <source>
        <dbReference type="SAM" id="SignalP"/>
    </source>
</evidence>
<dbReference type="RefSeq" id="WP_008519712.1">
    <property type="nucleotide sequence ID" value="NZ_CM001376.1"/>
</dbReference>
<reference evidence="7 8" key="1">
    <citation type="submission" date="2011-11" db="EMBL/GenBank/DDBJ databases">
        <title>The Noncontiguous Finished genome of Jonquetella anthropi DSM 22815.</title>
        <authorList>
            <consortium name="US DOE Joint Genome Institute (JGI-PGF)"/>
            <person name="Lucas S."/>
            <person name="Copeland A."/>
            <person name="Lapidus A."/>
            <person name="Glavina del Rio T."/>
            <person name="Dalin E."/>
            <person name="Tice H."/>
            <person name="Bruce D."/>
            <person name="Goodwin L."/>
            <person name="Pitluck S."/>
            <person name="Peters L."/>
            <person name="Mikhailova N."/>
            <person name="Held B."/>
            <person name="Kyrpides N."/>
            <person name="Mavromatis K."/>
            <person name="Ivanova N."/>
            <person name="Markowitz V."/>
            <person name="Cheng J.-F."/>
            <person name="Hugenholtz P."/>
            <person name="Woyke T."/>
            <person name="Wu D."/>
            <person name="Gronow S."/>
            <person name="Wellnitz S."/>
            <person name="Brambilla E."/>
            <person name="Klenk H.-P."/>
            <person name="Eisen J.A."/>
        </authorList>
    </citation>
    <scope>NUCLEOTIDE SEQUENCE [LARGE SCALE GENOMIC DNA]</scope>
    <source>
        <strain evidence="7 8">DSM 22815</strain>
    </source>
</reference>
<dbReference type="Gene3D" id="3.40.190.10">
    <property type="entry name" value="Periplasmic binding protein-like II"/>
    <property type="match status" value="2"/>
</dbReference>
<dbReference type="HOGENOM" id="CLU_019602_18_2_0"/>